<comment type="caution">
    <text evidence="5">The sequence shown here is derived from an EMBL/GenBank/DDBJ whole genome shotgun (WGS) entry which is preliminary data.</text>
</comment>
<dbReference type="InParanoid" id="A0A4R2PPY6"/>
<evidence type="ECO:0000256" key="3">
    <source>
        <dbReference type="ARBA" id="ARBA00022801"/>
    </source>
</evidence>
<reference evidence="5 6" key="1">
    <citation type="submission" date="2019-03" db="EMBL/GenBank/DDBJ databases">
        <title>Genomic Encyclopedia of Type Strains, Phase IV (KMG-IV): sequencing the most valuable type-strain genomes for metagenomic binning, comparative biology and taxonomic classification.</title>
        <authorList>
            <person name="Goeker M."/>
        </authorList>
    </citation>
    <scope>NUCLEOTIDE SEQUENCE [LARGE SCALE GENOMIC DNA]</scope>
    <source>
        <strain evidence="5 6">DSM 2132</strain>
    </source>
</reference>
<dbReference type="PANTHER" id="PTHR11358">
    <property type="entry name" value="ARGINASE/AGMATINASE"/>
    <property type="match status" value="1"/>
</dbReference>
<dbReference type="InterPro" id="IPR023696">
    <property type="entry name" value="Ureohydrolase_dom_sf"/>
</dbReference>
<evidence type="ECO:0000256" key="2">
    <source>
        <dbReference type="ARBA" id="ARBA00022723"/>
    </source>
</evidence>
<gene>
    <name evidence="5" type="ORF">EV659_102250</name>
</gene>
<evidence type="ECO:0000313" key="5">
    <source>
        <dbReference type="EMBL" id="TCP37842.1"/>
    </source>
</evidence>
<feature type="region of interest" description="Disordered" evidence="4">
    <location>
        <begin position="1"/>
        <end position="20"/>
    </location>
</feature>
<dbReference type="Gene3D" id="3.40.800.10">
    <property type="entry name" value="Ureohydrolase domain"/>
    <property type="match status" value="1"/>
</dbReference>
<dbReference type="Proteomes" id="UP000295399">
    <property type="component" value="Unassembled WGS sequence"/>
</dbReference>
<keyword evidence="6" id="KW-1185">Reference proteome</keyword>
<evidence type="ECO:0000256" key="1">
    <source>
        <dbReference type="ARBA" id="ARBA00009227"/>
    </source>
</evidence>
<dbReference type="AlphaFoldDB" id="A0A4R2PPY6"/>
<dbReference type="InterPro" id="IPR006035">
    <property type="entry name" value="Ureohydrolase"/>
</dbReference>
<accession>A0A4R2PPY6</accession>
<dbReference type="Pfam" id="PF00491">
    <property type="entry name" value="Arginase"/>
    <property type="match status" value="1"/>
</dbReference>
<dbReference type="EMBL" id="SLXO01000002">
    <property type="protein sequence ID" value="TCP37842.1"/>
    <property type="molecule type" value="Genomic_DNA"/>
</dbReference>
<sequence>MTDDTTAAQTDDDAESPLPPYMTAEAGFLGLPDADASAPEAARAVVVPFPIERSVSYGGGTARGPDAIRLASHQVELFDESYWCEPVHRYGVATVEPPRVPGDLSQMVDELATLTGQILDAGRFPLILGGEHSLTPGPVRAAAARHPGLMVVQIDAHADLRDGYEDEPYSHAAAMRRCLDDPGVSLVAAGIRNISAEEIPFLEANRHRIAIHWAKDKARWSAADIADAVRGKPVYLTVDLDGFDSSLMPATGTPEPGGLMWDEVVAIVRAVAGAGTIVGADVVELAPIDGLHAPDFLAAKLSYTILTAALLGPPPATPSAHEPAHEGPAPGGPAAATD</sequence>
<dbReference type="SUPFAM" id="SSF52768">
    <property type="entry name" value="Arginase/deacetylase"/>
    <property type="match status" value="1"/>
</dbReference>
<keyword evidence="2" id="KW-0479">Metal-binding</keyword>
<dbReference type="CDD" id="cd11593">
    <property type="entry name" value="Agmatinase-like_2"/>
    <property type="match status" value="1"/>
</dbReference>
<dbReference type="NCBIfam" id="TIGR01230">
    <property type="entry name" value="agmatinase"/>
    <property type="match status" value="1"/>
</dbReference>
<dbReference type="RefSeq" id="WP_132707498.1">
    <property type="nucleotide sequence ID" value="NZ_JACIGF010000002.1"/>
</dbReference>
<dbReference type="GO" id="GO:0033389">
    <property type="term" value="P:putrescine biosynthetic process from arginine, via agmatine"/>
    <property type="evidence" value="ECO:0007669"/>
    <property type="project" value="TreeGrafter"/>
</dbReference>
<dbReference type="PROSITE" id="PS51409">
    <property type="entry name" value="ARGINASE_2"/>
    <property type="match status" value="1"/>
</dbReference>
<feature type="compositionally biased region" description="Low complexity" evidence="4">
    <location>
        <begin position="318"/>
        <end position="338"/>
    </location>
</feature>
<feature type="region of interest" description="Disordered" evidence="4">
    <location>
        <begin position="314"/>
        <end position="338"/>
    </location>
</feature>
<comment type="similarity">
    <text evidence="1">Belongs to the arginase family. Agmatinase subfamily.</text>
</comment>
<protein>
    <submittedName>
        <fullName evidence="5">Agmatinase</fullName>
    </submittedName>
</protein>
<proteinExistence type="inferred from homology"/>
<dbReference type="FunCoup" id="A0A4R2PPY6">
    <property type="interactions" value="450"/>
</dbReference>
<organism evidence="5 6">
    <name type="scientific">Rhodothalassium salexigens DSM 2132</name>
    <dbReference type="NCBI Taxonomy" id="1188247"/>
    <lineage>
        <taxon>Bacteria</taxon>
        <taxon>Pseudomonadati</taxon>
        <taxon>Pseudomonadota</taxon>
        <taxon>Alphaproteobacteria</taxon>
        <taxon>Rhodothalassiales</taxon>
        <taxon>Rhodothalassiaceae</taxon>
        <taxon>Rhodothalassium</taxon>
    </lineage>
</organism>
<dbReference type="PANTHER" id="PTHR11358:SF26">
    <property type="entry name" value="GUANIDINO ACID HYDROLASE, MITOCHONDRIAL"/>
    <property type="match status" value="1"/>
</dbReference>
<evidence type="ECO:0000256" key="4">
    <source>
        <dbReference type="SAM" id="MobiDB-lite"/>
    </source>
</evidence>
<dbReference type="OrthoDB" id="9788689at2"/>
<dbReference type="InterPro" id="IPR005925">
    <property type="entry name" value="Agmatinase-rel"/>
</dbReference>
<evidence type="ECO:0000313" key="6">
    <source>
        <dbReference type="Proteomes" id="UP000295399"/>
    </source>
</evidence>
<dbReference type="GO" id="GO:0008783">
    <property type="term" value="F:agmatinase activity"/>
    <property type="evidence" value="ECO:0007669"/>
    <property type="project" value="TreeGrafter"/>
</dbReference>
<dbReference type="GO" id="GO:0046872">
    <property type="term" value="F:metal ion binding"/>
    <property type="evidence" value="ECO:0007669"/>
    <property type="project" value="UniProtKB-KW"/>
</dbReference>
<name>A0A4R2PPY6_RHOSA</name>
<keyword evidence="3" id="KW-0378">Hydrolase</keyword>